<evidence type="ECO:0000256" key="2">
    <source>
        <dbReference type="SAM" id="MobiDB-lite"/>
    </source>
</evidence>
<reference evidence="5 6" key="1">
    <citation type="submission" date="2014-03" db="EMBL/GenBank/DDBJ databases">
        <title>Draft genome of the hookworm Oesophagostomum dentatum.</title>
        <authorList>
            <person name="Mitreva M."/>
        </authorList>
    </citation>
    <scope>NUCLEOTIDE SEQUENCE [LARGE SCALE GENOMIC DNA]</scope>
    <source>
        <strain evidence="5 6">OD-Hann</strain>
    </source>
</reference>
<keyword evidence="3" id="KW-0812">Transmembrane</keyword>
<sequence length="144" mass="15513">SQLFYQCQISITIKDPNAECERPQCPEPQGFGATKTGAGRAAPAAVAAPRETPAPAQLRLLKKRAAGFENTLDVRAEISALDIQEKEQQLPDEMRMISPLMVMPSGICLSPFGFSVLIAASVSLIAASVVLASYSFRTRTNFKV</sequence>
<evidence type="ECO:0000313" key="5">
    <source>
        <dbReference type="EMBL" id="KHJ87922.1"/>
    </source>
</evidence>
<feature type="domain" description="Cuticlin C-terminal" evidence="4">
    <location>
        <begin position="1"/>
        <end position="28"/>
    </location>
</feature>
<keyword evidence="3" id="KW-1133">Transmembrane helix</keyword>
<proteinExistence type="predicted"/>
<dbReference type="Pfam" id="PF25301">
    <property type="entry name" value="CUT_C"/>
    <property type="match status" value="1"/>
</dbReference>
<evidence type="ECO:0000256" key="3">
    <source>
        <dbReference type="SAM" id="Phobius"/>
    </source>
</evidence>
<dbReference type="InterPro" id="IPR057475">
    <property type="entry name" value="CUT_C"/>
</dbReference>
<name>A0A0B1SWL7_OESDE</name>
<keyword evidence="6" id="KW-1185">Reference proteome</keyword>
<feature type="non-terminal residue" evidence="5">
    <location>
        <position position="1"/>
    </location>
</feature>
<dbReference type="AlphaFoldDB" id="A0A0B1SWL7"/>
<evidence type="ECO:0000256" key="1">
    <source>
        <dbReference type="ARBA" id="ARBA00022729"/>
    </source>
</evidence>
<gene>
    <name evidence="5" type="ORF">OESDEN_12292</name>
</gene>
<organism evidence="5 6">
    <name type="scientific">Oesophagostomum dentatum</name>
    <name type="common">Nodular worm</name>
    <dbReference type="NCBI Taxonomy" id="61180"/>
    <lineage>
        <taxon>Eukaryota</taxon>
        <taxon>Metazoa</taxon>
        <taxon>Ecdysozoa</taxon>
        <taxon>Nematoda</taxon>
        <taxon>Chromadorea</taxon>
        <taxon>Rhabditida</taxon>
        <taxon>Rhabditina</taxon>
        <taxon>Rhabditomorpha</taxon>
        <taxon>Strongyloidea</taxon>
        <taxon>Strongylidae</taxon>
        <taxon>Oesophagostomum</taxon>
    </lineage>
</organism>
<dbReference type="Proteomes" id="UP000053660">
    <property type="component" value="Unassembled WGS sequence"/>
</dbReference>
<evidence type="ECO:0000313" key="6">
    <source>
        <dbReference type="Proteomes" id="UP000053660"/>
    </source>
</evidence>
<feature type="compositionally biased region" description="Low complexity" evidence="2">
    <location>
        <begin position="32"/>
        <end position="50"/>
    </location>
</feature>
<protein>
    <recommendedName>
        <fullName evidence="4">Cuticlin C-terminal domain-containing protein</fullName>
    </recommendedName>
</protein>
<dbReference type="InterPro" id="IPR051962">
    <property type="entry name" value="Cuticlin"/>
</dbReference>
<feature type="region of interest" description="Disordered" evidence="2">
    <location>
        <begin position="26"/>
        <end position="50"/>
    </location>
</feature>
<keyword evidence="3" id="KW-0472">Membrane</keyword>
<dbReference type="OrthoDB" id="5857465at2759"/>
<evidence type="ECO:0000259" key="4">
    <source>
        <dbReference type="Pfam" id="PF25301"/>
    </source>
</evidence>
<feature type="transmembrane region" description="Helical" evidence="3">
    <location>
        <begin position="112"/>
        <end position="136"/>
    </location>
</feature>
<dbReference type="PANTHER" id="PTHR22907">
    <property type="entry name" value="GH04558P"/>
    <property type="match status" value="1"/>
</dbReference>
<dbReference type="PANTHER" id="PTHR22907:SF51">
    <property type="entry name" value="CUTICLIN-1"/>
    <property type="match status" value="1"/>
</dbReference>
<dbReference type="EMBL" id="KN556766">
    <property type="protein sequence ID" value="KHJ87922.1"/>
    <property type="molecule type" value="Genomic_DNA"/>
</dbReference>
<keyword evidence="1" id="KW-0732">Signal</keyword>
<accession>A0A0B1SWL7</accession>